<organism evidence="2 3">
    <name type="scientific">Araneus ventricosus</name>
    <name type="common">Orbweaver spider</name>
    <name type="synonym">Epeira ventricosa</name>
    <dbReference type="NCBI Taxonomy" id="182803"/>
    <lineage>
        <taxon>Eukaryota</taxon>
        <taxon>Metazoa</taxon>
        <taxon>Ecdysozoa</taxon>
        <taxon>Arthropoda</taxon>
        <taxon>Chelicerata</taxon>
        <taxon>Arachnida</taxon>
        <taxon>Araneae</taxon>
        <taxon>Araneomorphae</taxon>
        <taxon>Entelegynae</taxon>
        <taxon>Araneoidea</taxon>
        <taxon>Araneidae</taxon>
        <taxon>Araneus</taxon>
    </lineage>
</organism>
<sequence length="195" mass="22638">MRSSFPSNKFITHQNDRLWSVDAPSTSAIVEHRQHPKSVMVWGGICTSGKTPLVFMDESVKINHKVYRRDILEAVVLPWAKKHFGNVNWTFQQDSAPAHKPEKTQEWCKAHSPDMISPAEWPPYSPDRNPMARNVWSILKSRACTEPHKSLDSLKQSIRREWDRLKVKDLRPIAENFNKRLRLYIVAKGGHFETN</sequence>
<dbReference type="InterPro" id="IPR036397">
    <property type="entry name" value="RNaseH_sf"/>
</dbReference>
<dbReference type="PANTHER" id="PTHR46068">
    <property type="entry name" value="PROTEIN CBG27172"/>
    <property type="match status" value="1"/>
</dbReference>
<evidence type="ECO:0000259" key="1">
    <source>
        <dbReference type="Pfam" id="PF13358"/>
    </source>
</evidence>
<dbReference type="Pfam" id="PF13358">
    <property type="entry name" value="DDE_3"/>
    <property type="match status" value="1"/>
</dbReference>
<dbReference type="OrthoDB" id="6766065at2759"/>
<gene>
    <name evidence="2" type="ORF">AVEN_86418_1</name>
</gene>
<dbReference type="PANTHER" id="PTHR46068:SF1">
    <property type="entry name" value="TRANSPOSASE IS30-LIKE HTH DOMAIN-CONTAINING PROTEIN"/>
    <property type="match status" value="1"/>
</dbReference>
<reference evidence="2 3" key="1">
    <citation type="journal article" date="2019" name="Sci. Rep.">
        <title>Orb-weaving spider Araneus ventricosus genome elucidates the spidroin gene catalogue.</title>
        <authorList>
            <person name="Kono N."/>
            <person name="Nakamura H."/>
            <person name="Ohtoshi R."/>
            <person name="Moran D.A.P."/>
            <person name="Shinohara A."/>
            <person name="Yoshida Y."/>
            <person name="Fujiwara M."/>
            <person name="Mori M."/>
            <person name="Tomita M."/>
            <person name="Arakawa K."/>
        </authorList>
    </citation>
    <scope>NUCLEOTIDE SEQUENCE [LARGE SCALE GENOMIC DNA]</scope>
</reference>
<name>A0A4Y2KVY6_ARAVE</name>
<dbReference type="InterPro" id="IPR038717">
    <property type="entry name" value="Tc1-like_DDE_dom"/>
</dbReference>
<evidence type="ECO:0000313" key="2">
    <source>
        <dbReference type="EMBL" id="GBN05526.1"/>
    </source>
</evidence>
<dbReference type="Gene3D" id="3.30.420.10">
    <property type="entry name" value="Ribonuclease H-like superfamily/Ribonuclease H"/>
    <property type="match status" value="1"/>
</dbReference>
<feature type="domain" description="Tc1-like transposase DDE" evidence="1">
    <location>
        <begin position="30"/>
        <end position="155"/>
    </location>
</feature>
<comment type="caution">
    <text evidence="2">The sequence shown here is derived from an EMBL/GenBank/DDBJ whole genome shotgun (WGS) entry which is preliminary data.</text>
</comment>
<proteinExistence type="predicted"/>
<dbReference type="AlphaFoldDB" id="A0A4Y2KVY6"/>
<dbReference type="Proteomes" id="UP000499080">
    <property type="component" value="Unassembled WGS sequence"/>
</dbReference>
<dbReference type="EMBL" id="BGPR01004976">
    <property type="protein sequence ID" value="GBN05526.1"/>
    <property type="molecule type" value="Genomic_DNA"/>
</dbReference>
<dbReference type="GO" id="GO:0003676">
    <property type="term" value="F:nucleic acid binding"/>
    <property type="evidence" value="ECO:0007669"/>
    <property type="project" value="InterPro"/>
</dbReference>
<protein>
    <recommendedName>
        <fullName evidence="1">Tc1-like transposase DDE domain-containing protein</fullName>
    </recommendedName>
</protein>
<accession>A0A4Y2KVY6</accession>
<keyword evidence="3" id="KW-1185">Reference proteome</keyword>
<evidence type="ECO:0000313" key="3">
    <source>
        <dbReference type="Proteomes" id="UP000499080"/>
    </source>
</evidence>